<feature type="signal peptide" evidence="1">
    <location>
        <begin position="1"/>
        <end position="28"/>
    </location>
</feature>
<protein>
    <submittedName>
        <fullName evidence="2">Uncharacterized protein</fullName>
    </submittedName>
</protein>
<dbReference type="EMBL" id="WLYK01000005">
    <property type="protein sequence ID" value="MTD15120.1"/>
    <property type="molecule type" value="Genomic_DNA"/>
</dbReference>
<dbReference type="Proteomes" id="UP000460221">
    <property type="component" value="Unassembled WGS sequence"/>
</dbReference>
<gene>
    <name evidence="2" type="ORF">GIS00_14345</name>
</gene>
<evidence type="ECO:0000313" key="2">
    <source>
        <dbReference type="EMBL" id="MTD15120.1"/>
    </source>
</evidence>
<evidence type="ECO:0000313" key="3">
    <source>
        <dbReference type="Proteomes" id="UP000460221"/>
    </source>
</evidence>
<dbReference type="AlphaFoldDB" id="A0A7K1FM32"/>
<keyword evidence="3" id="KW-1185">Reference proteome</keyword>
<sequence>MRLTPTCRLLTAFGVLLTMLLTQGAATAAPAPRAAAAATKGFDIVNLSHYTLLYKGWQQKLPGTDVPQNLEIPRSAFELGPGESIRIEIDNDGRNNDVLTSWDLLKESGGDPVGSAELLLEMSVGVASWIVSGELIAPGNQNGTDVEILDPPGTVVESANLDPVDQQKLIGALCARDGHVCTFVLDAPRTASFSEMPLTDDINGSCDPLTEEVLRLTSEDVSSRWEVSETAKAEVLEAFTVAITARYGQVSGTRQEVSSSVKFTVPPLWAYHSALEVPVWRYTGTYTIASANSSWRMTGTVFETLRDGTGTTADASTVSVRPATPTELAAQGIGDC</sequence>
<feature type="chain" id="PRO_5029781755" evidence="1">
    <location>
        <begin position="29"/>
        <end position="336"/>
    </location>
</feature>
<evidence type="ECO:0000256" key="1">
    <source>
        <dbReference type="SAM" id="SignalP"/>
    </source>
</evidence>
<dbReference type="RefSeq" id="WP_154769080.1">
    <property type="nucleotide sequence ID" value="NZ_WLYK01000005.1"/>
</dbReference>
<comment type="caution">
    <text evidence="2">The sequence shown here is derived from an EMBL/GenBank/DDBJ whole genome shotgun (WGS) entry which is preliminary data.</text>
</comment>
<accession>A0A7K1FM32</accession>
<reference evidence="2 3" key="1">
    <citation type="submission" date="2019-11" db="EMBL/GenBank/DDBJ databases">
        <authorList>
            <person name="Jiang L.-Q."/>
        </authorList>
    </citation>
    <scope>NUCLEOTIDE SEQUENCE [LARGE SCALE GENOMIC DNA]</scope>
    <source>
        <strain evidence="2 3">YIM 132087</strain>
    </source>
</reference>
<name>A0A7K1FM32_9ACTN</name>
<proteinExistence type="predicted"/>
<keyword evidence="1" id="KW-0732">Signal</keyword>
<organism evidence="2 3">
    <name type="scientific">Nakamurella alba</name>
    <dbReference type="NCBI Taxonomy" id="2665158"/>
    <lineage>
        <taxon>Bacteria</taxon>
        <taxon>Bacillati</taxon>
        <taxon>Actinomycetota</taxon>
        <taxon>Actinomycetes</taxon>
        <taxon>Nakamurellales</taxon>
        <taxon>Nakamurellaceae</taxon>
        <taxon>Nakamurella</taxon>
    </lineage>
</organism>